<dbReference type="AlphaFoldDB" id="A0A8J4WPK2"/>
<feature type="domain" description="Histidine kinase" evidence="13">
    <location>
        <begin position="402"/>
        <end position="616"/>
    </location>
</feature>
<dbReference type="GO" id="GO:0016020">
    <property type="term" value="C:membrane"/>
    <property type="evidence" value="ECO:0007669"/>
    <property type="project" value="InterPro"/>
</dbReference>
<dbReference type="InterPro" id="IPR005467">
    <property type="entry name" value="His_kinase_dom"/>
</dbReference>
<dbReference type="InterPro" id="IPR004358">
    <property type="entry name" value="Sig_transdc_His_kin-like_C"/>
</dbReference>
<gene>
    <name evidence="17" type="ORF">G195_001900</name>
</gene>
<evidence type="ECO:0000256" key="9">
    <source>
        <dbReference type="ARBA" id="ARBA00069102"/>
    </source>
</evidence>
<dbReference type="Pfam" id="PF02518">
    <property type="entry name" value="HATPase_c"/>
    <property type="match status" value="1"/>
</dbReference>
<keyword evidence="5" id="KW-0418">Kinase</keyword>
<dbReference type="Gene3D" id="6.10.340.10">
    <property type="match status" value="1"/>
</dbReference>
<evidence type="ECO:0000259" key="13">
    <source>
        <dbReference type="PROSITE" id="PS50109"/>
    </source>
</evidence>
<evidence type="ECO:0000256" key="11">
    <source>
        <dbReference type="PROSITE-ProRule" id="PRU01091"/>
    </source>
</evidence>
<dbReference type="SMART" id="SM00304">
    <property type="entry name" value="HAMP"/>
    <property type="match status" value="1"/>
</dbReference>
<proteinExistence type="predicted"/>
<dbReference type="InterPro" id="IPR001789">
    <property type="entry name" value="Sig_transdc_resp-reg_receiver"/>
</dbReference>
<evidence type="ECO:0000256" key="1">
    <source>
        <dbReference type="ARBA" id="ARBA00000085"/>
    </source>
</evidence>
<dbReference type="FunFam" id="1.10.287.130:FF:000001">
    <property type="entry name" value="Two-component sensor histidine kinase"/>
    <property type="match status" value="1"/>
</dbReference>
<accession>A0A8J4WPK2</accession>
<dbReference type="GO" id="GO:0000155">
    <property type="term" value="F:phosphorelay sensor kinase activity"/>
    <property type="evidence" value="ECO:0007669"/>
    <property type="project" value="InterPro"/>
</dbReference>
<feature type="domain" description="HAMP" evidence="15">
    <location>
        <begin position="342"/>
        <end position="394"/>
    </location>
</feature>
<dbReference type="Pfam" id="PF00672">
    <property type="entry name" value="HAMP"/>
    <property type="match status" value="1"/>
</dbReference>
<evidence type="ECO:0000259" key="16">
    <source>
        <dbReference type="PROSITE" id="PS51755"/>
    </source>
</evidence>
<dbReference type="SUPFAM" id="SSF158472">
    <property type="entry name" value="HAMP domain-like"/>
    <property type="match status" value="1"/>
</dbReference>
<evidence type="ECO:0000259" key="14">
    <source>
        <dbReference type="PROSITE" id="PS50110"/>
    </source>
</evidence>
<keyword evidence="12" id="KW-1133">Transmembrane helix</keyword>
<dbReference type="Pfam" id="PF00512">
    <property type="entry name" value="HisKA"/>
    <property type="match status" value="1"/>
</dbReference>
<evidence type="ECO:0000256" key="2">
    <source>
        <dbReference type="ARBA" id="ARBA00012438"/>
    </source>
</evidence>
<keyword evidence="4" id="KW-0808">Transferase</keyword>
<dbReference type="InterPro" id="IPR001867">
    <property type="entry name" value="OmpR/PhoB-type_DNA-bd"/>
</dbReference>
<dbReference type="EC" id="2.7.13.3" evidence="2"/>
<keyword evidence="3 10" id="KW-0597">Phosphoprotein</keyword>
<dbReference type="PRINTS" id="PR00344">
    <property type="entry name" value="BCTRLSENSOR"/>
</dbReference>
<protein>
    <recommendedName>
        <fullName evidence="9">Uncharacterized sensor-like histidine kinase ycf26</fullName>
        <ecNumber evidence="2">2.7.13.3</ecNumber>
    </recommendedName>
</protein>
<comment type="caution">
    <text evidence="17">The sequence shown here is derived from an EMBL/GenBank/DDBJ whole genome shotgun (WGS) entry which is preliminary data.</text>
</comment>
<dbReference type="InterPro" id="IPR003594">
    <property type="entry name" value="HATPase_dom"/>
</dbReference>
<dbReference type="SUPFAM" id="SSF52172">
    <property type="entry name" value="CheY-like"/>
    <property type="match status" value="1"/>
</dbReference>
<dbReference type="GO" id="GO:0003677">
    <property type="term" value="F:DNA binding"/>
    <property type="evidence" value="ECO:0007669"/>
    <property type="project" value="UniProtKB-UniRule"/>
</dbReference>
<reference evidence="17" key="1">
    <citation type="journal article" date="2015" name="Genom Data">
        <title>Draft genome sequences of Phytophthora kernoviae and Phytophthora ramorum lineage EU2 from Scotland.</title>
        <authorList>
            <person name="Sambles C."/>
            <person name="Schlenzig A."/>
            <person name="O'Neill P."/>
            <person name="Grant M."/>
            <person name="Studholme D.J."/>
        </authorList>
    </citation>
    <scope>NUCLEOTIDE SEQUENCE</scope>
    <source>
        <strain evidence="17">00238/432</strain>
    </source>
</reference>
<dbReference type="EMBL" id="AOFI03000014">
    <property type="protein sequence ID" value="KAF4324726.1"/>
    <property type="molecule type" value="Genomic_DNA"/>
</dbReference>
<dbReference type="SMART" id="SM00388">
    <property type="entry name" value="HisKA"/>
    <property type="match status" value="1"/>
</dbReference>
<feature type="transmembrane region" description="Helical" evidence="12">
    <location>
        <begin position="320"/>
        <end position="340"/>
    </location>
</feature>
<evidence type="ECO:0000256" key="6">
    <source>
        <dbReference type="ARBA" id="ARBA00023012"/>
    </source>
</evidence>
<dbReference type="PROSITE" id="PS50885">
    <property type="entry name" value="HAMP"/>
    <property type="match status" value="1"/>
</dbReference>
<feature type="modified residue" description="4-aspartylphosphate" evidence="10">
    <location>
        <position position="32"/>
    </location>
</feature>
<name>A0A8J4WPK2_9STRA</name>
<dbReference type="CDD" id="cd00383">
    <property type="entry name" value="trans_reg_C"/>
    <property type="match status" value="1"/>
</dbReference>
<dbReference type="FunFam" id="3.30.565.10:FF:000006">
    <property type="entry name" value="Sensor histidine kinase WalK"/>
    <property type="match status" value="1"/>
</dbReference>
<dbReference type="PROSITE" id="PS50109">
    <property type="entry name" value="HIS_KIN"/>
    <property type="match status" value="1"/>
</dbReference>
<keyword evidence="7 11" id="KW-0238">DNA-binding</keyword>
<sequence>MTKEGYRVHEAQDGVEAVKVMQETPIDLAILDVMMPGMDGLELCDFIRQHYDIPIMLLTARDQLSDKRDGYLRGTDEYVTKPFEPEELVYRVKALFRRYHRTSSDIIRMNRIVIDRNNVEVSDGQSILFLPMKEFELLSQLAQFPGRLFSRDELIRLVWGADYEGDDRTVDVHIKRLRDRFADYADDFVIQTLKSFNDEKLVSIAMQMKQFVEQEPATVEHYLNNAAALGYEIYVTDGKGNDQFYGREFRQKDLDKQAVDRVLGGEVYHGVAEFPSKPFITGFFDNQLSNTVGVHLQMGTASYALFMRPDVILQFGELRIFFALIGAFTVGISILLFLISTRYLVNPIERLSEATKRIAQGNYNLKLRTTRRDEIGQLAQHFMTMSRELERVDQARQQFVSNVSHEIQSPLTSIQGFAQLVGDRELPEQEREHYASIIEEESRHLSLLSKQLLLLSSLEQGHEDLTKVKFSLRDQFRQAVQVLQWQLEEKELLLRISVPESIHLYGNEVLLMQVWMNLLGNAVNHLPQGRSIEIRAEEINAQCIIHIRDTGDGIAAEHLPFLFDRFYRVDRARERSSGRTGLGLAIVQKIIRIHDGTIEVSSSSEGTVFTVTLPQM</sequence>
<evidence type="ECO:0000256" key="8">
    <source>
        <dbReference type="ARBA" id="ARBA00023136"/>
    </source>
</evidence>
<organism evidence="17 18">
    <name type="scientific">Phytophthora kernoviae 00238/432</name>
    <dbReference type="NCBI Taxonomy" id="1284355"/>
    <lineage>
        <taxon>Eukaryota</taxon>
        <taxon>Sar</taxon>
        <taxon>Stramenopiles</taxon>
        <taxon>Oomycota</taxon>
        <taxon>Peronosporomycetes</taxon>
        <taxon>Peronosporales</taxon>
        <taxon>Peronosporaceae</taxon>
        <taxon>Phytophthora</taxon>
    </lineage>
</organism>
<dbReference type="PANTHER" id="PTHR43547">
    <property type="entry name" value="TWO-COMPONENT HISTIDINE KINASE"/>
    <property type="match status" value="1"/>
</dbReference>
<evidence type="ECO:0000313" key="18">
    <source>
        <dbReference type="Proteomes" id="UP000702964"/>
    </source>
</evidence>
<dbReference type="Pfam" id="PF00486">
    <property type="entry name" value="Trans_reg_C"/>
    <property type="match status" value="1"/>
</dbReference>
<dbReference type="PROSITE" id="PS50110">
    <property type="entry name" value="RESPONSE_REGULATORY"/>
    <property type="match status" value="1"/>
</dbReference>
<dbReference type="CDD" id="cd00082">
    <property type="entry name" value="HisKA"/>
    <property type="match status" value="1"/>
</dbReference>
<dbReference type="Gene3D" id="1.10.287.130">
    <property type="match status" value="1"/>
</dbReference>
<dbReference type="InterPro" id="IPR036388">
    <property type="entry name" value="WH-like_DNA-bd_sf"/>
</dbReference>
<dbReference type="GO" id="GO:0006355">
    <property type="term" value="P:regulation of DNA-templated transcription"/>
    <property type="evidence" value="ECO:0007669"/>
    <property type="project" value="InterPro"/>
</dbReference>
<dbReference type="SUPFAM" id="SSF47384">
    <property type="entry name" value="Homodimeric domain of signal transducing histidine kinase"/>
    <property type="match status" value="1"/>
</dbReference>
<keyword evidence="6" id="KW-0902">Two-component regulatory system</keyword>
<feature type="domain" description="OmpR/PhoB-type" evidence="16">
    <location>
        <begin position="104"/>
        <end position="202"/>
    </location>
</feature>
<dbReference type="SMART" id="SM00862">
    <property type="entry name" value="Trans_reg_C"/>
    <property type="match status" value="1"/>
</dbReference>
<dbReference type="InterPro" id="IPR036097">
    <property type="entry name" value="HisK_dim/P_sf"/>
</dbReference>
<evidence type="ECO:0000313" key="17">
    <source>
        <dbReference type="EMBL" id="KAF4324726.1"/>
    </source>
</evidence>
<dbReference type="PROSITE" id="PS51755">
    <property type="entry name" value="OMPR_PHOB"/>
    <property type="match status" value="1"/>
</dbReference>
<dbReference type="SMART" id="SM00387">
    <property type="entry name" value="HATPase_c"/>
    <property type="match status" value="1"/>
</dbReference>
<dbReference type="InterPro" id="IPR003660">
    <property type="entry name" value="HAMP_dom"/>
</dbReference>
<dbReference type="PANTHER" id="PTHR43547:SF2">
    <property type="entry name" value="HYBRID SIGNAL TRANSDUCTION HISTIDINE KINASE C"/>
    <property type="match status" value="1"/>
</dbReference>
<evidence type="ECO:0000256" key="3">
    <source>
        <dbReference type="ARBA" id="ARBA00022553"/>
    </source>
</evidence>
<dbReference type="CDD" id="cd17574">
    <property type="entry name" value="REC_OmpR"/>
    <property type="match status" value="1"/>
</dbReference>
<keyword evidence="12" id="KW-0812">Transmembrane</keyword>
<dbReference type="SMART" id="SM00448">
    <property type="entry name" value="REC"/>
    <property type="match status" value="1"/>
</dbReference>
<evidence type="ECO:0000256" key="12">
    <source>
        <dbReference type="SAM" id="Phobius"/>
    </source>
</evidence>
<keyword evidence="8 12" id="KW-0472">Membrane</keyword>
<evidence type="ECO:0000256" key="4">
    <source>
        <dbReference type="ARBA" id="ARBA00022679"/>
    </source>
</evidence>
<evidence type="ECO:0000259" key="15">
    <source>
        <dbReference type="PROSITE" id="PS50885"/>
    </source>
</evidence>
<evidence type="ECO:0000256" key="7">
    <source>
        <dbReference type="ARBA" id="ARBA00023125"/>
    </source>
</evidence>
<evidence type="ECO:0000256" key="5">
    <source>
        <dbReference type="ARBA" id="ARBA00022777"/>
    </source>
</evidence>
<dbReference type="CDD" id="cd06225">
    <property type="entry name" value="HAMP"/>
    <property type="match status" value="1"/>
</dbReference>
<evidence type="ECO:0000256" key="10">
    <source>
        <dbReference type="PROSITE-ProRule" id="PRU00169"/>
    </source>
</evidence>
<dbReference type="Gene3D" id="1.10.10.10">
    <property type="entry name" value="Winged helix-like DNA-binding domain superfamily/Winged helix DNA-binding domain"/>
    <property type="match status" value="1"/>
</dbReference>
<reference evidence="17" key="2">
    <citation type="submission" date="2020-02" db="EMBL/GenBank/DDBJ databases">
        <authorList>
            <person name="Studholme D.J."/>
        </authorList>
    </citation>
    <scope>NUCLEOTIDE SEQUENCE</scope>
    <source>
        <strain evidence="17">00238/432</strain>
    </source>
</reference>
<dbReference type="Proteomes" id="UP000702964">
    <property type="component" value="Unassembled WGS sequence"/>
</dbReference>
<dbReference type="Gene3D" id="3.30.565.10">
    <property type="entry name" value="Histidine kinase-like ATPase, C-terminal domain"/>
    <property type="match status" value="1"/>
</dbReference>
<comment type="catalytic activity">
    <reaction evidence="1">
        <text>ATP + protein L-histidine = ADP + protein N-phospho-L-histidine.</text>
        <dbReference type="EC" id="2.7.13.3"/>
    </reaction>
</comment>
<dbReference type="InterPro" id="IPR036890">
    <property type="entry name" value="HATPase_C_sf"/>
</dbReference>
<dbReference type="Gene3D" id="3.40.50.2300">
    <property type="match status" value="1"/>
</dbReference>
<dbReference type="InterPro" id="IPR003661">
    <property type="entry name" value="HisK_dim/P_dom"/>
</dbReference>
<feature type="DNA-binding region" description="OmpR/PhoB-type" evidence="11">
    <location>
        <begin position="104"/>
        <end position="202"/>
    </location>
</feature>
<dbReference type="SUPFAM" id="SSF55874">
    <property type="entry name" value="ATPase domain of HSP90 chaperone/DNA topoisomerase II/histidine kinase"/>
    <property type="match status" value="1"/>
</dbReference>
<feature type="domain" description="Response regulatory" evidence="14">
    <location>
        <begin position="1"/>
        <end position="96"/>
    </location>
</feature>
<dbReference type="InterPro" id="IPR011006">
    <property type="entry name" value="CheY-like_superfamily"/>
</dbReference>
<dbReference type="Pfam" id="PF00072">
    <property type="entry name" value="Response_reg"/>
    <property type="match status" value="1"/>
</dbReference>